<dbReference type="AlphaFoldDB" id="A0A9Q3PRY5"/>
<dbReference type="EMBL" id="AVOT02089188">
    <property type="protein sequence ID" value="MBW0571968.1"/>
    <property type="molecule type" value="Genomic_DNA"/>
</dbReference>
<protein>
    <submittedName>
        <fullName evidence="1">Uncharacterized protein</fullName>
    </submittedName>
</protein>
<sequence>MNLIQAFQHEFRNIQRCNNSKINEIEQILNTLPRMYTPLNQNEGTRTPNPQVLEVENSQLKNKFSTSFHNLEPSMGQALLKEVPKLQEWPHFIGEGEYDHMEFIR</sequence>
<evidence type="ECO:0000313" key="2">
    <source>
        <dbReference type="Proteomes" id="UP000765509"/>
    </source>
</evidence>
<organism evidence="1 2">
    <name type="scientific">Austropuccinia psidii MF-1</name>
    <dbReference type="NCBI Taxonomy" id="1389203"/>
    <lineage>
        <taxon>Eukaryota</taxon>
        <taxon>Fungi</taxon>
        <taxon>Dikarya</taxon>
        <taxon>Basidiomycota</taxon>
        <taxon>Pucciniomycotina</taxon>
        <taxon>Pucciniomycetes</taxon>
        <taxon>Pucciniales</taxon>
        <taxon>Sphaerophragmiaceae</taxon>
        <taxon>Austropuccinia</taxon>
    </lineage>
</organism>
<name>A0A9Q3PRY5_9BASI</name>
<evidence type="ECO:0000313" key="1">
    <source>
        <dbReference type="EMBL" id="MBW0571968.1"/>
    </source>
</evidence>
<dbReference type="Proteomes" id="UP000765509">
    <property type="component" value="Unassembled WGS sequence"/>
</dbReference>
<reference evidence="1" key="1">
    <citation type="submission" date="2021-03" db="EMBL/GenBank/DDBJ databases">
        <title>Draft genome sequence of rust myrtle Austropuccinia psidii MF-1, a brazilian biotype.</title>
        <authorList>
            <person name="Quecine M.C."/>
            <person name="Pachon D.M.R."/>
            <person name="Bonatelli M.L."/>
            <person name="Correr F.H."/>
            <person name="Franceschini L.M."/>
            <person name="Leite T.F."/>
            <person name="Margarido G.R.A."/>
            <person name="Almeida C.A."/>
            <person name="Ferrarezi J.A."/>
            <person name="Labate C.A."/>
        </authorList>
    </citation>
    <scope>NUCLEOTIDE SEQUENCE</scope>
    <source>
        <strain evidence="1">MF-1</strain>
    </source>
</reference>
<feature type="non-terminal residue" evidence="1">
    <location>
        <position position="105"/>
    </location>
</feature>
<gene>
    <name evidence="1" type="ORF">O181_111683</name>
</gene>
<accession>A0A9Q3PRY5</accession>
<comment type="caution">
    <text evidence="1">The sequence shown here is derived from an EMBL/GenBank/DDBJ whole genome shotgun (WGS) entry which is preliminary data.</text>
</comment>
<proteinExistence type="predicted"/>
<keyword evidence="2" id="KW-1185">Reference proteome</keyword>